<dbReference type="PROSITE" id="PS51794">
    <property type="entry name" value="DAC"/>
    <property type="match status" value="1"/>
</dbReference>
<proteinExistence type="predicted"/>
<feature type="domain" description="DAC" evidence="1">
    <location>
        <begin position="342"/>
        <end position="492"/>
    </location>
</feature>
<dbReference type="EMBL" id="BONW01000061">
    <property type="protein sequence ID" value="GIG93331.1"/>
    <property type="molecule type" value="Genomic_DNA"/>
</dbReference>
<dbReference type="Pfam" id="PF21752">
    <property type="entry name" value="DACNG"/>
    <property type="match status" value="1"/>
</dbReference>
<dbReference type="InterPro" id="IPR048554">
    <property type="entry name" value="DACNG"/>
</dbReference>
<name>A0ABQ4EGG1_9ACTN</name>
<reference evidence="2 3" key="1">
    <citation type="submission" date="2021-01" db="EMBL/GenBank/DDBJ databases">
        <title>Whole genome shotgun sequence of Plantactinospora endophytica NBRC 110450.</title>
        <authorList>
            <person name="Komaki H."/>
            <person name="Tamura T."/>
        </authorList>
    </citation>
    <scope>NUCLEOTIDE SEQUENCE [LARGE SCALE GENOMIC DNA]</scope>
    <source>
        <strain evidence="2 3">NBRC 110450</strain>
    </source>
</reference>
<gene>
    <name evidence="2" type="ORF">Pen02_82670</name>
</gene>
<comment type="caution">
    <text evidence="2">The sequence shown here is derived from an EMBL/GenBank/DDBJ whole genome shotgun (WGS) entry which is preliminary data.</text>
</comment>
<evidence type="ECO:0000313" key="2">
    <source>
        <dbReference type="EMBL" id="GIG93331.1"/>
    </source>
</evidence>
<evidence type="ECO:0000313" key="3">
    <source>
        <dbReference type="Proteomes" id="UP000646749"/>
    </source>
</evidence>
<dbReference type="Proteomes" id="UP000646749">
    <property type="component" value="Unassembled WGS sequence"/>
</dbReference>
<evidence type="ECO:0000259" key="1">
    <source>
        <dbReference type="PROSITE" id="PS51794"/>
    </source>
</evidence>
<keyword evidence="3" id="KW-1185">Reference proteome</keyword>
<protein>
    <recommendedName>
        <fullName evidence="1">DAC domain-containing protein</fullName>
    </recommendedName>
</protein>
<dbReference type="InterPro" id="IPR048555">
    <property type="entry name" value="DACNH"/>
</dbReference>
<dbReference type="RefSeq" id="WP_203871602.1">
    <property type="nucleotide sequence ID" value="NZ_BONW01000061.1"/>
</dbReference>
<sequence length="573" mass="63210">MSIQLWEKDWAFRQLLETGARSALDAAGFAGRVNAYLVGLPAADQDIAAVERGAPSNRDDPKDIAGRLRLDVIEAIVEDLGGSESDDRADYRYSLALEQHLNHVHTGQGWHYFVAPQSARIADRYVYGVLGVGADELHSAPIHYRVGSDGTSHEMTLVKCVIQHVLEQSALYLAADYRGYSASALSARKFEMLRTAAARFVAVAIDPTGFKYERDGDILLSRISALPYEGREGQGSITIADPEDPFVAPRIRIDPPVPVTDLHAIRKLMEATSPSIGLLMHQQRIFGLGGLRSEESKAASAEHTTIKFTGRGTWQLWQDDRMLLRVKDGLAEQGSLADSPIDTDLPEVIDWLMPGADTAELQRLARAAAKNDHGAMLVIAADAEQEARRLMPQAWRTEPAVLDSELTAQLTAMDGAILVDMTGRCHAIGVILDGVAAGEGDAGRGSRYNNPVRYLGTAQANGRLPCAITVIYSTDGTVNVLPKRPRKVDREFVDHLVQRLRHHTEVKHPDLYDLGVTVKSLIDHRFYLLADDCDKVNRALATLHESLSDWPERRILTADFRPDIRMNSSKFYL</sequence>
<dbReference type="InterPro" id="IPR003390">
    <property type="entry name" value="DNA_integrity_scan_DisA_N"/>
</dbReference>
<accession>A0ABQ4EGG1</accession>
<organism evidence="2 3">
    <name type="scientific">Plantactinospora endophytica</name>
    <dbReference type="NCBI Taxonomy" id="673535"/>
    <lineage>
        <taxon>Bacteria</taxon>
        <taxon>Bacillati</taxon>
        <taxon>Actinomycetota</taxon>
        <taxon>Actinomycetes</taxon>
        <taxon>Micromonosporales</taxon>
        <taxon>Micromonosporaceae</taxon>
        <taxon>Plantactinospora</taxon>
    </lineage>
</organism>
<dbReference type="Pfam" id="PF21750">
    <property type="entry name" value="DACNH"/>
    <property type="match status" value="1"/>
</dbReference>